<gene>
    <name evidence="1" type="ORF">SAMN05660706_13223</name>
</gene>
<evidence type="ECO:0000313" key="2">
    <source>
        <dbReference type="Proteomes" id="UP000199584"/>
    </source>
</evidence>
<proteinExistence type="predicted"/>
<dbReference type="AlphaFoldDB" id="A0A1I6EA24"/>
<accession>A0A1I6EA24</accession>
<dbReference type="EMBL" id="FOYM01000032">
    <property type="protein sequence ID" value="SFR14570.1"/>
    <property type="molecule type" value="Genomic_DNA"/>
</dbReference>
<sequence>MIGMTRHFGIGLLIYDDIIDWENYESKVDPVMKKEFEFEGIRKKVYEVIIVPVDRPYIGVILPSLWGRIRSAGRGGHELDLNEVDPRSIGLSIYALDTAAIILNEISTRRISLKELKLRFYEYWV</sequence>
<dbReference type="OrthoDB" id="1806980at2"/>
<name>A0A1I6EA24_9FIRM</name>
<dbReference type="STRING" id="39060.SAMN05660706_13223"/>
<reference evidence="2" key="1">
    <citation type="submission" date="2016-10" db="EMBL/GenBank/DDBJ databases">
        <authorList>
            <person name="Varghese N."/>
            <person name="Submissions S."/>
        </authorList>
    </citation>
    <scope>NUCLEOTIDE SEQUENCE [LARGE SCALE GENOMIC DNA]</scope>
    <source>
        <strain evidence="2">DSM 3669</strain>
    </source>
</reference>
<organism evidence="1 2">
    <name type="scientific">Desulfoscipio geothermicus DSM 3669</name>
    <dbReference type="NCBI Taxonomy" id="1121426"/>
    <lineage>
        <taxon>Bacteria</taxon>
        <taxon>Bacillati</taxon>
        <taxon>Bacillota</taxon>
        <taxon>Clostridia</taxon>
        <taxon>Eubacteriales</taxon>
        <taxon>Desulfallaceae</taxon>
        <taxon>Desulfoscipio</taxon>
    </lineage>
</organism>
<evidence type="ECO:0000313" key="1">
    <source>
        <dbReference type="EMBL" id="SFR14570.1"/>
    </source>
</evidence>
<keyword evidence="2" id="KW-1185">Reference proteome</keyword>
<protein>
    <submittedName>
        <fullName evidence="1">Uncharacterized protein</fullName>
    </submittedName>
</protein>
<dbReference type="RefSeq" id="WP_092486608.1">
    <property type="nucleotide sequence ID" value="NZ_FOYM01000032.1"/>
</dbReference>
<dbReference type="Proteomes" id="UP000199584">
    <property type="component" value="Unassembled WGS sequence"/>
</dbReference>